<feature type="region of interest" description="Disordered" evidence="1">
    <location>
        <begin position="1"/>
        <end position="27"/>
    </location>
</feature>
<protein>
    <submittedName>
        <fullName evidence="2">Uncharacterized protein</fullName>
    </submittedName>
</protein>
<feature type="compositionally biased region" description="Polar residues" evidence="1">
    <location>
        <begin position="1"/>
        <end position="16"/>
    </location>
</feature>
<gene>
    <name evidence="2" type="ORF">HAQ05_23925</name>
</gene>
<evidence type="ECO:0000313" key="2">
    <source>
        <dbReference type="EMBL" id="MBD1601730.1"/>
    </source>
</evidence>
<organism evidence="2 3">
    <name type="scientific">Pseudomonas typographi</name>
    <dbReference type="NCBI Taxonomy" id="2715964"/>
    <lineage>
        <taxon>Bacteria</taxon>
        <taxon>Pseudomonadati</taxon>
        <taxon>Pseudomonadota</taxon>
        <taxon>Gammaproteobacteria</taxon>
        <taxon>Pseudomonadales</taxon>
        <taxon>Pseudomonadaceae</taxon>
        <taxon>Pseudomonas</taxon>
    </lineage>
</organism>
<name>A0ABR7Z865_9PSED</name>
<evidence type="ECO:0000313" key="3">
    <source>
        <dbReference type="Proteomes" id="UP000805841"/>
    </source>
</evidence>
<dbReference type="Proteomes" id="UP000805841">
    <property type="component" value="Unassembled WGS sequence"/>
</dbReference>
<accession>A0ABR7Z865</accession>
<keyword evidence="3" id="KW-1185">Reference proteome</keyword>
<reference evidence="2 3" key="1">
    <citation type="journal article" date="2020" name="Insects">
        <title>Bacteria Belonging to Pseudomonas typographi sp. nov. from the Bark Beetle Ips typographus Have Genomic Potential to Aid in the Host Ecology.</title>
        <authorList>
            <person name="Peral-Aranega E."/>
            <person name="Saati-Santamaria Z."/>
            <person name="Kolarik M."/>
            <person name="Rivas R."/>
            <person name="Garcia-Fraile P."/>
        </authorList>
    </citation>
    <scope>NUCLEOTIDE SEQUENCE [LARGE SCALE GENOMIC DNA]</scope>
    <source>
        <strain evidence="2 3">CA3A</strain>
    </source>
</reference>
<comment type="caution">
    <text evidence="2">The sequence shown here is derived from an EMBL/GenBank/DDBJ whole genome shotgun (WGS) entry which is preliminary data.</text>
</comment>
<proteinExistence type="predicted"/>
<dbReference type="EMBL" id="JAAOCA010000040">
    <property type="protein sequence ID" value="MBD1601730.1"/>
    <property type="molecule type" value="Genomic_DNA"/>
</dbReference>
<sequence>MDIQGQQGYASRTSSAGHDDYFPDVPPGAERYRHRVSYLFNGQPRSHEIEHSQAEIAPEIAARRLMALHYGDSENSLLMPPAGTAAEQVMDQAQVMGISALQTQAVGRAR</sequence>
<evidence type="ECO:0000256" key="1">
    <source>
        <dbReference type="SAM" id="MobiDB-lite"/>
    </source>
</evidence>
<dbReference type="RefSeq" id="WP_190425525.1">
    <property type="nucleotide sequence ID" value="NZ_JAAOCA010000040.1"/>
</dbReference>